<dbReference type="Proteomes" id="UP001139207">
    <property type="component" value="Unassembled WGS sequence"/>
</dbReference>
<feature type="signal peptide" evidence="1">
    <location>
        <begin position="1"/>
        <end position="24"/>
    </location>
</feature>
<dbReference type="EMBL" id="JALIEA010000011">
    <property type="protein sequence ID" value="MCJ7858059.1"/>
    <property type="molecule type" value="Genomic_DNA"/>
</dbReference>
<sequence>MPLRSLRRLAVATAAAAATVLAGAAVAPSASALPSVDSVVGQAVDQAVDDLLTATGEPGPHRIDGQYFTSPGVPAAAEDIRPTVLVGPSTPLIVGGAVCTATAAGYDAAGNAVAVTAGHCGAPGDEVRSADDPEGTVVGTFQRRGAVDNGVILLNGNAQVTSAYNAAVLHSAGGPLPGAGAQVCKTGIATGTSCGPVVVTGSPGFAMHVCSSHGDSGAPVYAGGRLVGLLSGGFAGVPSCRTPLQGPLHSPVTAVTWDAVVAEMNSVGGVGAGFHLA</sequence>
<dbReference type="InterPro" id="IPR009003">
    <property type="entry name" value="Peptidase_S1_PA"/>
</dbReference>
<dbReference type="CDD" id="cd21112">
    <property type="entry name" value="alphaLP-like"/>
    <property type="match status" value="1"/>
</dbReference>
<accession>A0A9X2B1I2</accession>
<dbReference type="PROSITE" id="PS51318">
    <property type="entry name" value="TAT"/>
    <property type="match status" value="1"/>
</dbReference>
<evidence type="ECO:0000313" key="2">
    <source>
        <dbReference type="EMBL" id="MCJ7858059.1"/>
    </source>
</evidence>
<dbReference type="SUPFAM" id="SSF50494">
    <property type="entry name" value="Trypsin-like serine proteases"/>
    <property type="match status" value="1"/>
</dbReference>
<organism evidence="2 3">
    <name type="scientific">Corynebacterium kalidii</name>
    <dbReference type="NCBI Taxonomy" id="2931982"/>
    <lineage>
        <taxon>Bacteria</taxon>
        <taxon>Bacillati</taxon>
        <taxon>Actinomycetota</taxon>
        <taxon>Actinomycetes</taxon>
        <taxon>Mycobacteriales</taxon>
        <taxon>Corynebacteriaceae</taxon>
        <taxon>Corynebacterium</taxon>
    </lineage>
</organism>
<gene>
    <name evidence="2" type="ORF">MUN33_04915</name>
</gene>
<dbReference type="Gene3D" id="2.40.10.10">
    <property type="entry name" value="Trypsin-like serine proteases"/>
    <property type="match status" value="2"/>
</dbReference>
<evidence type="ECO:0000256" key="1">
    <source>
        <dbReference type="SAM" id="SignalP"/>
    </source>
</evidence>
<protein>
    <submittedName>
        <fullName evidence="2">S1 family peptidase</fullName>
    </submittedName>
</protein>
<evidence type="ECO:0000313" key="3">
    <source>
        <dbReference type="Proteomes" id="UP001139207"/>
    </source>
</evidence>
<dbReference type="InterPro" id="IPR006311">
    <property type="entry name" value="TAT_signal"/>
</dbReference>
<dbReference type="RefSeq" id="WP_244803772.1">
    <property type="nucleotide sequence ID" value="NZ_JALIEA010000011.1"/>
</dbReference>
<keyword evidence="3" id="KW-1185">Reference proteome</keyword>
<reference evidence="2" key="1">
    <citation type="submission" date="2022-04" db="EMBL/GenBank/DDBJ databases">
        <title>Corynebacterium kalidii LD5P10.</title>
        <authorList>
            <person name="Sun J.Q."/>
        </authorList>
    </citation>
    <scope>NUCLEOTIDE SEQUENCE</scope>
    <source>
        <strain evidence="2">LD5P10</strain>
    </source>
</reference>
<feature type="chain" id="PRO_5040908433" evidence="1">
    <location>
        <begin position="25"/>
        <end position="277"/>
    </location>
</feature>
<proteinExistence type="predicted"/>
<keyword evidence="1" id="KW-0732">Signal</keyword>
<dbReference type="InterPro" id="IPR043504">
    <property type="entry name" value="Peptidase_S1_PA_chymotrypsin"/>
</dbReference>
<dbReference type="AlphaFoldDB" id="A0A9X2B1I2"/>
<comment type="caution">
    <text evidence="2">The sequence shown here is derived from an EMBL/GenBank/DDBJ whole genome shotgun (WGS) entry which is preliminary data.</text>
</comment>
<name>A0A9X2B1I2_9CORY</name>